<reference evidence="2 3" key="1">
    <citation type="journal article" date="2020" name="ISME J.">
        <title>Uncovering the hidden diversity of litter-decomposition mechanisms in mushroom-forming fungi.</title>
        <authorList>
            <person name="Floudas D."/>
            <person name="Bentzer J."/>
            <person name="Ahren D."/>
            <person name="Johansson T."/>
            <person name="Persson P."/>
            <person name="Tunlid A."/>
        </authorList>
    </citation>
    <scope>NUCLEOTIDE SEQUENCE [LARGE SCALE GENOMIC DNA]</scope>
    <source>
        <strain evidence="2 3">CBS 101986</strain>
    </source>
</reference>
<feature type="compositionally biased region" description="Polar residues" evidence="1">
    <location>
        <begin position="100"/>
        <end position="114"/>
    </location>
</feature>
<dbReference type="AlphaFoldDB" id="A0A8H5BH81"/>
<keyword evidence="3" id="KW-1185">Reference proteome</keyword>
<gene>
    <name evidence="2" type="ORF">D9619_013497</name>
</gene>
<proteinExistence type="predicted"/>
<organism evidence="2 3">
    <name type="scientific">Psilocybe cf. subviscida</name>
    <dbReference type="NCBI Taxonomy" id="2480587"/>
    <lineage>
        <taxon>Eukaryota</taxon>
        <taxon>Fungi</taxon>
        <taxon>Dikarya</taxon>
        <taxon>Basidiomycota</taxon>
        <taxon>Agaricomycotina</taxon>
        <taxon>Agaricomycetes</taxon>
        <taxon>Agaricomycetidae</taxon>
        <taxon>Agaricales</taxon>
        <taxon>Agaricineae</taxon>
        <taxon>Strophariaceae</taxon>
        <taxon>Psilocybe</taxon>
    </lineage>
</organism>
<evidence type="ECO:0000313" key="3">
    <source>
        <dbReference type="Proteomes" id="UP000567179"/>
    </source>
</evidence>
<accession>A0A8H5BH81</accession>
<sequence>MTSTRKITCVHQSQTPVLASLSLQGHRPPRTDALSIARRHPDPPPRPPAPKKLPDPKIVIPPPKPSSTPPPPHPSPKPSQTPQNHHEPHHALQRRRYTANGRTSSSDSGEYSHSTRARGAISGAGDCDVGPPFVWFYLQGDLSGGR</sequence>
<name>A0A8H5BH81_9AGAR</name>
<dbReference type="Proteomes" id="UP000567179">
    <property type="component" value="Unassembled WGS sequence"/>
</dbReference>
<feature type="compositionally biased region" description="Pro residues" evidence="1">
    <location>
        <begin position="59"/>
        <end position="79"/>
    </location>
</feature>
<feature type="region of interest" description="Disordered" evidence="1">
    <location>
        <begin position="19"/>
        <end position="128"/>
    </location>
</feature>
<evidence type="ECO:0000256" key="1">
    <source>
        <dbReference type="SAM" id="MobiDB-lite"/>
    </source>
</evidence>
<protein>
    <submittedName>
        <fullName evidence="2">Uncharacterized protein</fullName>
    </submittedName>
</protein>
<comment type="caution">
    <text evidence="2">The sequence shown here is derived from an EMBL/GenBank/DDBJ whole genome shotgun (WGS) entry which is preliminary data.</text>
</comment>
<dbReference type="EMBL" id="JAACJJ010000019">
    <property type="protein sequence ID" value="KAF5323282.1"/>
    <property type="molecule type" value="Genomic_DNA"/>
</dbReference>
<evidence type="ECO:0000313" key="2">
    <source>
        <dbReference type="EMBL" id="KAF5323282.1"/>
    </source>
</evidence>